<protein>
    <submittedName>
        <fullName evidence="1">Uncharacterized protein</fullName>
    </submittedName>
</protein>
<dbReference type="AlphaFoldDB" id="A0AB38T3Y8"/>
<dbReference type="RefSeq" id="WP_081714474.1">
    <property type="nucleotide sequence ID" value="NZ_CP088147.1"/>
</dbReference>
<gene>
    <name evidence="1" type="ORF">LRP29_19270</name>
</gene>
<evidence type="ECO:0000313" key="2">
    <source>
        <dbReference type="Proteomes" id="UP001060070"/>
    </source>
</evidence>
<accession>A0AB38T3Y8</accession>
<sequence length="126" mass="14513">MAETHIEVARAVIETSFRLRHHSLAGTASFRRDMDHSRRAIEASRELLKRLRQRHRDDMAREGDPEPGPVAVSAFDADILRSAFRNLVRETGVPECEWRHLAESLVREYVGCEQVDVGLLDWITHK</sequence>
<reference evidence="1 2" key="1">
    <citation type="journal article" date="2022" name="Microbiol. Resour. Announc.">
        <title>Complete Genome Sequence of Mesorhizobium ciceri Strain R30, a Rhizobium Used as a Commercial Inoculant for Chickpea in Argentina.</title>
        <authorList>
            <person name="Foresto E."/>
            <person name="Revale S."/>
            <person name="Primo E."/>
            <person name="Nievas F."/>
            <person name="Carezzano E."/>
            <person name="Puente M."/>
            <person name="Alzari P."/>
            <person name="Mart M."/>
            <person name="Ben-Assaya M."/>
            <person name="Mornico D."/>
            <person name="Santoro M."/>
            <person name="Mart F."/>
            <person name="Giordano W."/>
            <person name="Bogino P."/>
        </authorList>
    </citation>
    <scope>NUCLEOTIDE SEQUENCE [LARGE SCALE GENOMIC DNA]</scope>
    <source>
        <strain evidence="1 2">R30</strain>
    </source>
</reference>
<evidence type="ECO:0000313" key="1">
    <source>
        <dbReference type="EMBL" id="UTU49635.1"/>
    </source>
</evidence>
<name>A0AB38T3Y8_9HYPH</name>
<proteinExistence type="predicted"/>
<dbReference type="Proteomes" id="UP001060070">
    <property type="component" value="Chromosome"/>
</dbReference>
<organism evidence="1 2">
    <name type="scientific">Mesorhizobium ciceri</name>
    <dbReference type="NCBI Taxonomy" id="39645"/>
    <lineage>
        <taxon>Bacteria</taxon>
        <taxon>Pseudomonadati</taxon>
        <taxon>Pseudomonadota</taxon>
        <taxon>Alphaproteobacteria</taxon>
        <taxon>Hyphomicrobiales</taxon>
        <taxon>Phyllobacteriaceae</taxon>
        <taxon>Mesorhizobium</taxon>
    </lineage>
</organism>
<dbReference type="EMBL" id="CP088147">
    <property type="protein sequence ID" value="UTU49635.1"/>
    <property type="molecule type" value="Genomic_DNA"/>
</dbReference>
<keyword evidence="2" id="KW-1185">Reference proteome</keyword>